<accession>A0A8B5R0M7</accession>
<name>A0A8B5R0M7_LEUME</name>
<sequence length="285" mass="32584">MNNLNKEEIISNGISISLISDGENDFISLTDIAKSKNPEAPADVIKTWLRTRSTIEFLGVWEQMYNDNFDVESFVLYKNEASSNGFVLSPKKWIDTTKAIGITSRPGRHGGGTYAHTDIAFEFASWISPEFRLYLIKDYQQLKISDANRLSVEWNLNRELSKLNYQLHTDAIKENLLPDTNTQRENGWRFASEADRLNVAVFGITAKQWKQRNPNKKGNMRDNATKTQLLVLVNIESMNAELIKSGVSEQQRTQILNTMASQQLATFSKNQQRLQKFENNTNLLE</sequence>
<proteinExistence type="predicted"/>
<dbReference type="PROSITE" id="PS51301">
    <property type="entry name" value="KILA_N"/>
    <property type="match status" value="1"/>
</dbReference>
<dbReference type="RefSeq" id="WP_050891405.1">
    <property type="nucleotide sequence ID" value="NZ_BCMO01000011.1"/>
</dbReference>
<reference evidence="1 2" key="1">
    <citation type="submission" date="2019-10" db="EMBL/GenBank/DDBJ databases">
        <title>WGS of Leuconostoc mesenteroides.</title>
        <authorList>
            <person name="Melo Bolivar J."/>
            <person name="Marino-Ramirez L."/>
            <person name="Villamil Diaz L.M."/>
        </authorList>
    </citation>
    <scope>NUCLEOTIDE SEQUENCE [LARGE SCALE GENOMIC DNA]</scope>
    <source>
        <strain evidence="1 2">M11</strain>
    </source>
</reference>
<dbReference type="EMBL" id="WIPA01000006">
    <property type="protein sequence ID" value="MQR26637.1"/>
    <property type="molecule type" value="Genomic_DNA"/>
</dbReference>
<dbReference type="AlphaFoldDB" id="A0A8B5R0M7"/>
<dbReference type="InterPro" id="IPR017880">
    <property type="entry name" value="KilA_N"/>
</dbReference>
<gene>
    <name evidence="1" type="ORF">GFV13_04935</name>
</gene>
<protein>
    <submittedName>
        <fullName evidence="1">KilA-N domain-containing protein</fullName>
    </submittedName>
</protein>
<evidence type="ECO:0000313" key="2">
    <source>
        <dbReference type="Proteomes" id="UP000469952"/>
    </source>
</evidence>
<comment type="caution">
    <text evidence="1">The sequence shown here is derived from an EMBL/GenBank/DDBJ whole genome shotgun (WGS) entry which is preliminary data.</text>
</comment>
<dbReference type="Proteomes" id="UP000469952">
    <property type="component" value="Unassembled WGS sequence"/>
</dbReference>
<dbReference type="InterPro" id="IPR018004">
    <property type="entry name" value="KilA/APSES_HTH"/>
</dbReference>
<dbReference type="SMART" id="SM01252">
    <property type="entry name" value="KilA-N"/>
    <property type="match status" value="1"/>
</dbReference>
<organism evidence="1 2">
    <name type="scientific">Leuconostoc mesenteroides</name>
    <dbReference type="NCBI Taxonomy" id="1245"/>
    <lineage>
        <taxon>Bacteria</taxon>
        <taxon>Bacillati</taxon>
        <taxon>Bacillota</taxon>
        <taxon>Bacilli</taxon>
        <taxon>Lactobacillales</taxon>
        <taxon>Lactobacillaceae</taxon>
        <taxon>Leuconostoc</taxon>
    </lineage>
</organism>
<dbReference type="Pfam" id="PF04383">
    <property type="entry name" value="KilA-N"/>
    <property type="match status" value="1"/>
</dbReference>
<evidence type="ECO:0000313" key="1">
    <source>
        <dbReference type="EMBL" id="MQR26637.1"/>
    </source>
</evidence>